<accession>A0A182FWL4</accession>
<dbReference type="VEuPathDB" id="VectorBase:AALB014057"/>
<reference evidence="1" key="2">
    <citation type="submission" date="2022-08" db="UniProtKB">
        <authorList>
            <consortium name="EnsemblMetazoa"/>
        </authorList>
    </citation>
    <scope>IDENTIFICATION</scope>
    <source>
        <strain evidence="1">STECLA/ALBI9_A</strain>
    </source>
</reference>
<keyword evidence="2" id="KW-1185">Reference proteome</keyword>
<dbReference type="EnsemblMetazoa" id="AALB014057-RA">
    <property type="protein sequence ID" value="AALB014057-PA"/>
    <property type="gene ID" value="AALB014057"/>
</dbReference>
<organism evidence="1 2">
    <name type="scientific">Anopheles albimanus</name>
    <name type="common">New world malaria mosquito</name>
    <dbReference type="NCBI Taxonomy" id="7167"/>
    <lineage>
        <taxon>Eukaryota</taxon>
        <taxon>Metazoa</taxon>
        <taxon>Ecdysozoa</taxon>
        <taxon>Arthropoda</taxon>
        <taxon>Hexapoda</taxon>
        <taxon>Insecta</taxon>
        <taxon>Pterygota</taxon>
        <taxon>Neoptera</taxon>
        <taxon>Endopterygota</taxon>
        <taxon>Diptera</taxon>
        <taxon>Nematocera</taxon>
        <taxon>Culicoidea</taxon>
        <taxon>Culicidae</taxon>
        <taxon>Anophelinae</taxon>
        <taxon>Anopheles</taxon>
    </lineage>
</organism>
<sequence length="12" mass="1487">MQWFRSRGSGFK</sequence>
<name>A0A182FWL4_ANOAL</name>
<evidence type="ECO:0000313" key="2">
    <source>
        <dbReference type="Proteomes" id="UP000069272"/>
    </source>
</evidence>
<dbReference type="Proteomes" id="UP000069272">
    <property type="component" value="Chromosome 2L"/>
</dbReference>
<proteinExistence type="predicted"/>
<evidence type="ECO:0000313" key="1">
    <source>
        <dbReference type="EnsemblMetazoa" id="AALB014057-PA"/>
    </source>
</evidence>
<protein>
    <submittedName>
        <fullName evidence="1">Uncharacterized protein</fullName>
    </submittedName>
</protein>
<reference evidence="1 2" key="1">
    <citation type="journal article" date="2017" name="G3 (Bethesda)">
        <title>The Physical Genome Mapping of Anopheles albimanus Corrected Scaffold Misassemblies and Identified Interarm Rearrangements in Genus Anopheles.</title>
        <authorList>
            <person name="Artemov G.N."/>
            <person name="Peery A.N."/>
            <person name="Jiang X."/>
            <person name="Tu Z."/>
            <person name="Stegniy V.N."/>
            <person name="Sharakhova M.V."/>
            <person name="Sharakhov I.V."/>
        </authorList>
    </citation>
    <scope>NUCLEOTIDE SEQUENCE [LARGE SCALE GENOMIC DNA]</scope>
    <source>
        <strain evidence="1 2">ALBI9_A</strain>
    </source>
</reference>